<evidence type="ECO:0000256" key="2">
    <source>
        <dbReference type="ARBA" id="ARBA00019014"/>
    </source>
</evidence>
<dbReference type="Proteomes" id="UP000007799">
    <property type="component" value="Unassembled WGS sequence"/>
</dbReference>
<dbReference type="GeneID" id="16070253"/>
<keyword evidence="4" id="KW-1185">Reference proteome</keyword>
<dbReference type="Gene3D" id="3.20.20.380">
    <property type="entry name" value="Copper homeostasis (CutC) domain"/>
    <property type="match status" value="1"/>
</dbReference>
<dbReference type="FunFam" id="3.20.20.380:FF:000001">
    <property type="entry name" value="Copper homeostasis protein CutC"/>
    <property type="match status" value="1"/>
</dbReference>
<dbReference type="GO" id="GO:0005507">
    <property type="term" value="F:copper ion binding"/>
    <property type="evidence" value="ECO:0007669"/>
    <property type="project" value="TreeGrafter"/>
</dbReference>
<dbReference type="PANTHER" id="PTHR12598">
    <property type="entry name" value="COPPER HOMEOSTASIS PROTEIN CUTC"/>
    <property type="match status" value="1"/>
</dbReference>
<dbReference type="Pfam" id="PF12239">
    <property type="entry name" value="DUF3605"/>
    <property type="match status" value="1"/>
</dbReference>
<comment type="similarity">
    <text evidence="1">Belongs to the CutC family.</text>
</comment>
<dbReference type="InterPro" id="IPR005627">
    <property type="entry name" value="CutC-like"/>
</dbReference>
<dbReference type="InParanoid" id="F2UMN0"/>
<sequence>MEVNKLEDGSLARALSWDELRTLIEEQRVEVLGRSTPELARYRAWRKALTKCYKSPTDHLANVVFGYPVHADAETGLFEVVVPDPAKRRRRYILRDNDFPYNVEDGIRHSVLWAESGDLTDAIIQEQLATLLLGCPYLYFINPPALQSVPRFKHCHVFWKERTQHNPLVLEVCVDSVASAAQAQQGGADRLELCCALSEGGLTPTVGLAKAVVCAVSIPVFALVRPRAGDFLFSEAEVQIMVDDIEALRACGIQGFVIGALNADGDVDTAAMKKLLAACGPLPVTFHRAFDMVRDMRAALATLGTAFGANRVQRVLTSGGRATALEGAPVICSLAATAREHGITLMAGGGVSEHNAQRIASEAGVVEVHCSARASVDSAMGFRNTAVHMGAGLFPPEFSHKRASAPRVQAIKHALSAAE</sequence>
<dbReference type="InterPro" id="IPR036822">
    <property type="entry name" value="CutC-like_dom_sf"/>
</dbReference>
<dbReference type="SUPFAM" id="SSF110395">
    <property type="entry name" value="CutC-like"/>
    <property type="match status" value="1"/>
</dbReference>
<proteinExistence type="inferred from homology"/>
<gene>
    <name evidence="3" type="ORF">PTSG_12884</name>
</gene>
<reference evidence="3" key="1">
    <citation type="submission" date="2009-08" db="EMBL/GenBank/DDBJ databases">
        <title>Annotation of Salpingoeca rosetta.</title>
        <authorList>
            <consortium name="The Broad Institute Genome Sequencing Platform"/>
            <person name="Russ C."/>
            <person name="Cuomo C."/>
            <person name="Burger G."/>
            <person name="Gray M.W."/>
            <person name="Holland P.W.H."/>
            <person name="King N."/>
            <person name="Lang F.B.F."/>
            <person name="Roger A.J."/>
            <person name="Ruiz-Trillo I."/>
            <person name="Young S.K."/>
            <person name="Zeng Q."/>
            <person name="Gargeya S."/>
            <person name="Alvarado L."/>
            <person name="Berlin A."/>
            <person name="Chapman S.B."/>
            <person name="Chen Z."/>
            <person name="Freedman E."/>
            <person name="Gellesch M."/>
            <person name="Goldberg J."/>
            <person name="Griggs A."/>
            <person name="Gujja S."/>
            <person name="Heilman E."/>
            <person name="Heiman D."/>
            <person name="Howarth C."/>
            <person name="Mehta T."/>
            <person name="Neiman D."/>
            <person name="Pearson M."/>
            <person name="Roberts A."/>
            <person name="Saif S."/>
            <person name="Shea T."/>
            <person name="Shenoy N."/>
            <person name="Sisk P."/>
            <person name="Stolte C."/>
            <person name="Sykes S."/>
            <person name="White J."/>
            <person name="Yandava C."/>
            <person name="Haas B."/>
            <person name="Nusbaum C."/>
            <person name="Birren B."/>
        </authorList>
    </citation>
    <scope>NUCLEOTIDE SEQUENCE</scope>
    <source>
        <strain evidence="3">ATCC 50818</strain>
    </source>
</reference>
<evidence type="ECO:0000313" key="3">
    <source>
        <dbReference type="EMBL" id="EGD78379.1"/>
    </source>
</evidence>
<organism evidence="3 4">
    <name type="scientific">Salpingoeca rosetta (strain ATCC 50818 / BSB-021)</name>
    <dbReference type="NCBI Taxonomy" id="946362"/>
    <lineage>
        <taxon>Eukaryota</taxon>
        <taxon>Choanoflagellata</taxon>
        <taxon>Craspedida</taxon>
        <taxon>Salpingoecidae</taxon>
        <taxon>Salpingoeca</taxon>
    </lineage>
</organism>
<accession>F2UMN0</accession>
<dbReference type="AlphaFoldDB" id="F2UMN0"/>
<dbReference type="PANTHER" id="PTHR12598:SF0">
    <property type="entry name" value="COPPER HOMEOSTASIS PROTEIN CUTC HOMOLOG"/>
    <property type="match status" value="1"/>
</dbReference>
<dbReference type="eggNOG" id="KOG4013">
    <property type="taxonomic scope" value="Eukaryota"/>
</dbReference>
<dbReference type="OrthoDB" id="7392499at2759"/>
<evidence type="ECO:0000313" key="4">
    <source>
        <dbReference type="Proteomes" id="UP000007799"/>
    </source>
</evidence>
<dbReference type="HAMAP" id="MF_00795">
    <property type="entry name" value="CutC"/>
    <property type="match status" value="1"/>
</dbReference>
<dbReference type="RefSeq" id="XP_004989702.1">
    <property type="nucleotide sequence ID" value="XM_004989645.1"/>
</dbReference>
<dbReference type="STRING" id="946362.F2UMN0"/>
<dbReference type="InterPro" id="IPR022036">
    <property type="entry name" value="DUF3605"/>
</dbReference>
<dbReference type="Pfam" id="PF03932">
    <property type="entry name" value="CutC"/>
    <property type="match status" value="1"/>
</dbReference>
<dbReference type="KEGG" id="sre:PTSG_12884"/>
<protein>
    <recommendedName>
        <fullName evidence="2">Copper homeostasis protein cutC homolog</fullName>
    </recommendedName>
</protein>
<evidence type="ECO:0000256" key="1">
    <source>
        <dbReference type="ARBA" id="ARBA00007768"/>
    </source>
</evidence>
<name>F2UMN0_SALR5</name>
<dbReference type="FunCoup" id="F2UMN0">
    <property type="interactions" value="780"/>
</dbReference>
<dbReference type="EMBL" id="GL832982">
    <property type="protein sequence ID" value="EGD78379.1"/>
    <property type="molecule type" value="Genomic_DNA"/>
</dbReference>